<evidence type="ECO:0000313" key="2">
    <source>
        <dbReference type="EMBL" id="CCF46236.1"/>
    </source>
</evidence>
<evidence type="ECO:0000313" key="3">
    <source>
        <dbReference type="Proteomes" id="UP000007174"/>
    </source>
</evidence>
<feature type="region of interest" description="Disordered" evidence="1">
    <location>
        <begin position="26"/>
        <end position="49"/>
    </location>
</feature>
<dbReference type="AlphaFoldDB" id="H1W173"/>
<organism evidence="2 3">
    <name type="scientific">Colletotrichum higginsianum (strain IMI 349063)</name>
    <name type="common">Crucifer anthracnose fungus</name>
    <dbReference type="NCBI Taxonomy" id="759273"/>
    <lineage>
        <taxon>Eukaryota</taxon>
        <taxon>Fungi</taxon>
        <taxon>Dikarya</taxon>
        <taxon>Ascomycota</taxon>
        <taxon>Pezizomycotina</taxon>
        <taxon>Sordariomycetes</taxon>
        <taxon>Hypocreomycetidae</taxon>
        <taxon>Glomerellales</taxon>
        <taxon>Glomerellaceae</taxon>
        <taxon>Colletotrichum</taxon>
        <taxon>Colletotrichum destructivum species complex</taxon>
    </lineage>
</organism>
<protein>
    <submittedName>
        <fullName evidence="2">Uncharacterized protein</fullName>
    </submittedName>
</protein>
<name>H1W173_COLHI</name>
<reference evidence="3" key="1">
    <citation type="journal article" date="2012" name="Nat. Genet.">
        <title>Lifestyle transitions in plant pathogenic Colletotrichum fungi deciphered by genome and transcriptome analyses.</title>
        <authorList>
            <person name="O'Connell R.J."/>
            <person name="Thon M.R."/>
            <person name="Hacquard S."/>
            <person name="Amyotte S.G."/>
            <person name="Kleemann J."/>
            <person name="Torres M.F."/>
            <person name="Damm U."/>
            <person name="Buiate E.A."/>
            <person name="Epstein L."/>
            <person name="Alkan N."/>
            <person name="Altmueller J."/>
            <person name="Alvarado-Balderrama L."/>
            <person name="Bauser C.A."/>
            <person name="Becker C."/>
            <person name="Birren B.W."/>
            <person name="Chen Z."/>
            <person name="Choi J."/>
            <person name="Crouch J.A."/>
            <person name="Duvick J.P."/>
            <person name="Farman M.A."/>
            <person name="Gan P."/>
            <person name="Heiman D."/>
            <person name="Henrissat B."/>
            <person name="Howard R.J."/>
            <person name="Kabbage M."/>
            <person name="Koch C."/>
            <person name="Kracher B."/>
            <person name="Kubo Y."/>
            <person name="Law A.D."/>
            <person name="Lebrun M.-H."/>
            <person name="Lee Y.-H."/>
            <person name="Miyara I."/>
            <person name="Moore N."/>
            <person name="Neumann U."/>
            <person name="Nordstroem K."/>
            <person name="Panaccione D.G."/>
            <person name="Panstruga R."/>
            <person name="Place M."/>
            <person name="Proctor R.H."/>
            <person name="Prusky D."/>
            <person name="Rech G."/>
            <person name="Reinhardt R."/>
            <person name="Rollins J.A."/>
            <person name="Rounsley S."/>
            <person name="Schardl C.L."/>
            <person name="Schwartz D.C."/>
            <person name="Shenoy N."/>
            <person name="Shirasu K."/>
            <person name="Sikhakolli U.R."/>
            <person name="Stueber K."/>
            <person name="Sukno S.A."/>
            <person name="Sweigard J.A."/>
            <person name="Takano Y."/>
            <person name="Takahara H."/>
            <person name="Trail F."/>
            <person name="van der Does H.C."/>
            <person name="Voll L.M."/>
            <person name="Will I."/>
            <person name="Young S."/>
            <person name="Zeng Q."/>
            <person name="Zhang J."/>
            <person name="Zhou S."/>
            <person name="Dickman M.B."/>
            <person name="Schulze-Lefert P."/>
            <person name="Ver Loren van Themaat E."/>
            <person name="Ma L.-J."/>
            <person name="Vaillancourt L.J."/>
        </authorList>
    </citation>
    <scope>NUCLEOTIDE SEQUENCE [LARGE SCALE GENOMIC DNA]</scope>
    <source>
        <strain evidence="3">IMI 349063</strain>
    </source>
</reference>
<dbReference type="EMBL" id="CACQ02008486">
    <property type="protein sequence ID" value="CCF46236.1"/>
    <property type="molecule type" value="Genomic_DNA"/>
</dbReference>
<evidence type="ECO:0000256" key="1">
    <source>
        <dbReference type="SAM" id="MobiDB-lite"/>
    </source>
</evidence>
<sequence>GVCCAVQRDEPRDAVALPAAGVDELGEDEGGAVLGGHDAQHDEDGEEPDDVEDSCVVVFLCQLVSVAECVKTIKAVFPSKDNTNTLKRGKGKTGHGCVVVPAIRLAEGSSLWPQMFMAMP</sequence>
<gene>
    <name evidence="2" type="ORF">CH063_15052</name>
</gene>
<dbReference type="Proteomes" id="UP000007174">
    <property type="component" value="Unassembled WGS sequence"/>
</dbReference>
<dbReference type="HOGENOM" id="CLU_2055219_0_0_1"/>
<accession>H1W173</accession>
<proteinExistence type="predicted"/>
<feature type="non-terminal residue" evidence="2">
    <location>
        <position position="1"/>
    </location>
</feature>